<dbReference type="InParanoid" id="K2R5C1"/>
<feature type="region of interest" description="Disordered" evidence="2">
    <location>
        <begin position="285"/>
        <end position="307"/>
    </location>
</feature>
<feature type="coiled-coil region" evidence="1">
    <location>
        <begin position="75"/>
        <end position="123"/>
    </location>
</feature>
<dbReference type="Proteomes" id="UP000007129">
    <property type="component" value="Unassembled WGS sequence"/>
</dbReference>
<evidence type="ECO:0000256" key="2">
    <source>
        <dbReference type="SAM" id="MobiDB-lite"/>
    </source>
</evidence>
<name>K2R5C1_MACPH</name>
<protein>
    <submittedName>
        <fullName evidence="3">Uncharacterized protein</fullName>
    </submittedName>
</protein>
<gene>
    <name evidence="3" type="ORF">MPH_13581</name>
</gene>
<dbReference type="eggNOG" id="ENOG502SECT">
    <property type="taxonomic scope" value="Eukaryota"/>
</dbReference>
<feature type="compositionally biased region" description="Basic and acidic residues" evidence="2">
    <location>
        <begin position="15"/>
        <end position="35"/>
    </location>
</feature>
<proteinExistence type="predicted"/>
<keyword evidence="1" id="KW-0175">Coiled coil</keyword>
<feature type="region of interest" description="Disordered" evidence="2">
    <location>
        <begin position="125"/>
        <end position="155"/>
    </location>
</feature>
<dbReference type="EMBL" id="AHHD01000696">
    <property type="protein sequence ID" value="EKG09393.1"/>
    <property type="molecule type" value="Genomic_DNA"/>
</dbReference>
<dbReference type="AlphaFoldDB" id="K2R5C1"/>
<evidence type="ECO:0000313" key="4">
    <source>
        <dbReference type="Proteomes" id="UP000007129"/>
    </source>
</evidence>
<feature type="region of interest" description="Disordered" evidence="2">
    <location>
        <begin position="1"/>
        <end position="55"/>
    </location>
</feature>
<dbReference type="HOGENOM" id="CLU_039092_1_0_1"/>
<comment type="caution">
    <text evidence="3">The sequence shown here is derived from an EMBL/GenBank/DDBJ whole genome shotgun (WGS) entry which is preliminary data.</text>
</comment>
<reference evidence="3 4" key="1">
    <citation type="journal article" date="2012" name="BMC Genomics">
        <title>Tools to kill: Genome of one of the most destructive plant pathogenic fungi Macrophomina phaseolina.</title>
        <authorList>
            <person name="Islam M.S."/>
            <person name="Haque M.S."/>
            <person name="Islam M.M."/>
            <person name="Emdad E.M."/>
            <person name="Halim A."/>
            <person name="Hossen Q.M.M."/>
            <person name="Hossain M.Z."/>
            <person name="Ahmed B."/>
            <person name="Rahim S."/>
            <person name="Rahman M.S."/>
            <person name="Alam M.M."/>
            <person name="Hou S."/>
            <person name="Wan X."/>
            <person name="Saito J.A."/>
            <person name="Alam M."/>
        </authorList>
    </citation>
    <scope>NUCLEOTIDE SEQUENCE [LARGE SCALE GENOMIC DNA]</scope>
    <source>
        <strain evidence="3 4">MS6</strain>
    </source>
</reference>
<organism evidence="3 4">
    <name type="scientific">Macrophomina phaseolina (strain MS6)</name>
    <name type="common">Charcoal rot fungus</name>
    <dbReference type="NCBI Taxonomy" id="1126212"/>
    <lineage>
        <taxon>Eukaryota</taxon>
        <taxon>Fungi</taxon>
        <taxon>Dikarya</taxon>
        <taxon>Ascomycota</taxon>
        <taxon>Pezizomycotina</taxon>
        <taxon>Dothideomycetes</taxon>
        <taxon>Dothideomycetes incertae sedis</taxon>
        <taxon>Botryosphaeriales</taxon>
        <taxon>Botryosphaeriaceae</taxon>
        <taxon>Macrophomina</taxon>
    </lineage>
</organism>
<dbReference type="OrthoDB" id="3782775at2759"/>
<evidence type="ECO:0000313" key="3">
    <source>
        <dbReference type="EMBL" id="EKG09393.1"/>
    </source>
</evidence>
<dbReference type="STRING" id="1126212.K2R5C1"/>
<evidence type="ECO:0000256" key="1">
    <source>
        <dbReference type="SAM" id="Coils"/>
    </source>
</evidence>
<sequence length="327" mass="35924">MPAASAEEGAGGDGRVADASERVSLRQIDRTDYRALHRGKPSTEASSRSAKPRKLTKETTLDDIVDLLEAISDQNKRLTIQCTKNEDQIKSLTENFQQTQEAREQLTEQVSELKKEISELIEITRGSTASQPQGSTTYASALRGDSPPNQVGRGALPNATAVPTATPAKAAHIELDLTNVEFDITIAGDIRARFQEALKSQESTKNIKCCGLTRSPSEPTKVRFLFCCERDEEEVRANTGWLDNAFRGARMRGPQWYPVKVDNINKTAVFNEERTALRTDAHRVIGEENRNGGGRSGSGSDFPPILDTVQADNNFRRSVSGLLSTMD</sequence>
<accession>K2R5C1</accession>
<dbReference type="VEuPathDB" id="FungiDB:MPH_13581"/>
<feature type="compositionally biased region" description="Polar residues" evidence="2">
    <location>
        <begin position="125"/>
        <end position="139"/>
    </location>
</feature>